<dbReference type="PROSITE" id="PS00211">
    <property type="entry name" value="ABC_TRANSPORTER_1"/>
    <property type="match status" value="1"/>
</dbReference>
<protein>
    <submittedName>
        <fullName evidence="6">ABC transporter</fullName>
    </submittedName>
</protein>
<dbReference type="InterPro" id="IPR015854">
    <property type="entry name" value="ABC_transpr_LolD-like"/>
</dbReference>
<dbReference type="InterPro" id="IPR003593">
    <property type="entry name" value="AAA+_ATPase"/>
</dbReference>
<comment type="caution">
    <text evidence="6">The sequence shown here is derived from an EMBL/GenBank/DDBJ whole genome shotgun (WGS) entry which is preliminary data.</text>
</comment>
<keyword evidence="7" id="KW-1185">Reference proteome</keyword>
<evidence type="ECO:0000256" key="2">
    <source>
        <dbReference type="ARBA" id="ARBA00022741"/>
    </source>
</evidence>
<dbReference type="InterPro" id="IPR017911">
    <property type="entry name" value="MacB-like_ATP-bd"/>
</dbReference>
<dbReference type="EMBL" id="AOMB01000030">
    <property type="protein sequence ID" value="EMA38380.1"/>
    <property type="molecule type" value="Genomic_DNA"/>
</dbReference>
<dbReference type="GO" id="GO:0022857">
    <property type="term" value="F:transmembrane transporter activity"/>
    <property type="evidence" value="ECO:0007669"/>
    <property type="project" value="TreeGrafter"/>
</dbReference>
<dbReference type="SMART" id="SM00382">
    <property type="entry name" value="AAA"/>
    <property type="match status" value="1"/>
</dbReference>
<dbReference type="InterPro" id="IPR027417">
    <property type="entry name" value="P-loop_NTPase"/>
</dbReference>
<evidence type="ECO:0000313" key="7">
    <source>
        <dbReference type="Proteomes" id="UP000011566"/>
    </source>
</evidence>
<dbReference type="Gene3D" id="3.40.50.300">
    <property type="entry name" value="P-loop containing nucleotide triphosphate hydrolases"/>
    <property type="match status" value="1"/>
</dbReference>
<keyword evidence="1" id="KW-0813">Transport</keyword>
<dbReference type="GO" id="GO:0016887">
    <property type="term" value="F:ATP hydrolysis activity"/>
    <property type="evidence" value="ECO:0007669"/>
    <property type="project" value="InterPro"/>
</dbReference>
<evidence type="ECO:0000313" key="6">
    <source>
        <dbReference type="EMBL" id="EMA38380.1"/>
    </source>
</evidence>
<accession>M0M1V0</accession>
<keyword evidence="2" id="KW-0547">Nucleotide-binding</keyword>
<name>M0M1V0_9EURY</name>
<keyword evidence="3" id="KW-0067">ATP-binding</keyword>
<evidence type="ECO:0000259" key="5">
    <source>
        <dbReference type="PROSITE" id="PS50893"/>
    </source>
</evidence>
<dbReference type="InterPro" id="IPR017871">
    <property type="entry name" value="ABC_transporter-like_CS"/>
</dbReference>
<dbReference type="Pfam" id="PF00005">
    <property type="entry name" value="ABC_tran"/>
    <property type="match status" value="1"/>
</dbReference>
<sequence>MTTPVLDADHLGVTRGDTAILTDVSMTVAPDARTLVQGPSGAGKTTLFNVLGLLDRPSSGTLRIEGRVADSLAERERARLRRETIGFIFQEFQLIADLTAWENARLPQEHAGGGDTAWVDTLFDALGIDHLREQYPATLSGGEKQRVAIARALANRPAIVLADEPTGQLDPETADGVLDLLFDMQDTAGTALLTISHDRRLRSRFEDVVRLEDGTTKPVPRTDSDASEEPAATNS</sequence>
<dbReference type="PATRIC" id="fig|1132509.6.peg.2141"/>
<feature type="region of interest" description="Disordered" evidence="4">
    <location>
        <begin position="212"/>
        <end position="235"/>
    </location>
</feature>
<dbReference type="PROSITE" id="PS50893">
    <property type="entry name" value="ABC_TRANSPORTER_2"/>
    <property type="match status" value="1"/>
</dbReference>
<dbReference type="CDD" id="cd03255">
    <property type="entry name" value="ABC_MJ0796_LolCDE_FtsE"/>
    <property type="match status" value="1"/>
</dbReference>
<proteinExistence type="predicted"/>
<evidence type="ECO:0000256" key="3">
    <source>
        <dbReference type="ARBA" id="ARBA00022840"/>
    </source>
</evidence>
<feature type="compositionally biased region" description="Basic and acidic residues" evidence="4">
    <location>
        <begin position="212"/>
        <end position="224"/>
    </location>
</feature>
<dbReference type="PANTHER" id="PTHR24220:SF659">
    <property type="entry name" value="TRANSPORTER, PUTATIVE-RELATED"/>
    <property type="match status" value="1"/>
</dbReference>
<dbReference type="Proteomes" id="UP000011566">
    <property type="component" value="Unassembled WGS sequence"/>
</dbReference>
<dbReference type="OrthoDB" id="302885at2157"/>
<evidence type="ECO:0000256" key="1">
    <source>
        <dbReference type="ARBA" id="ARBA00022448"/>
    </source>
</evidence>
<organism evidence="6 7">
    <name type="scientific">Halococcus hamelinensis 100A6</name>
    <dbReference type="NCBI Taxonomy" id="1132509"/>
    <lineage>
        <taxon>Archaea</taxon>
        <taxon>Methanobacteriati</taxon>
        <taxon>Methanobacteriota</taxon>
        <taxon>Stenosarchaea group</taxon>
        <taxon>Halobacteria</taxon>
        <taxon>Halobacteriales</taxon>
        <taxon>Halococcaceae</taxon>
        <taxon>Halococcus</taxon>
    </lineage>
</organism>
<dbReference type="InterPro" id="IPR003439">
    <property type="entry name" value="ABC_transporter-like_ATP-bd"/>
</dbReference>
<dbReference type="GO" id="GO:0005524">
    <property type="term" value="F:ATP binding"/>
    <property type="evidence" value="ECO:0007669"/>
    <property type="project" value="UniProtKB-KW"/>
</dbReference>
<feature type="domain" description="ABC transporter" evidence="5">
    <location>
        <begin position="6"/>
        <end position="235"/>
    </location>
</feature>
<dbReference type="AlphaFoldDB" id="M0M1V0"/>
<dbReference type="eggNOG" id="arCOG00922">
    <property type="taxonomic scope" value="Archaea"/>
</dbReference>
<dbReference type="SUPFAM" id="SSF52540">
    <property type="entry name" value="P-loop containing nucleoside triphosphate hydrolases"/>
    <property type="match status" value="1"/>
</dbReference>
<dbReference type="GO" id="GO:0005886">
    <property type="term" value="C:plasma membrane"/>
    <property type="evidence" value="ECO:0007669"/>
    <property type="project" value="TreeGrafter"/>
</dbReference>
<reference evidence="6 7" key="1">
    <citation type="journal article" date="2014" name="PLoS Genet.">
        <title>Phylogenetically driven sequencing of extremely halophilic archaea reveals strategies for static and dynamic osmo-response.</title>
        <authorList>
            <person name="Becker E.A."/>
            <person name="Seitzer P.M."/>
            <person name="Tritt A."/>
            <person name="Larsen D."/>
            <person name="Krusor M."/>
            <person name="Yao A.I."/>
            <person name="Wu D."/>
            <person name="Madern D."/>
            <person name="Eisen J.A."/>
            <person name="Darling A.E."/>
            <person name="Facciotti M.T."/>
        </authorList>
    </citation>
    <scope>NUCLEOTIDE SEQUENCE [LARGE SCALE GENOMIC DNA]</scope>
    <source>
        <strain evidence="6 7">100A6</strain>
    </source>
</reference>
<dbReference type="RefSeq" id="WP_007693255.1">
    <property type="nucleotide sequence ID" value="NZ_AJRK01000391.1"/>
</dbReference>
<dbReference type="PANTHER" id="PTHR24220">
    <property type="entry name" value="IMPORT ATP-BINDING PROTEIN"/>
    <property type="match status" value="1"/>
</dbReference>
<evidence type="ECO:0000256" key="4">
    <source>
        <dbReference type="SAM" id="MobiDB-lite"/>
    </source>
</evidence>
<gene>
    <name evidence="6" type="ORF">C447_09497</name>
</gene>